<sequence length="158" mass="17540">MAVQCKKVEVCSEREGEGKLSAAGFSSTPRLPQTSRREVCRNLRCDRCHGCPCVVCLSPRLHELSSASGQRRFISTEHSDADRATTRRGGPVAKQIFRSKHAAAEKSDALNTRQWRLVCMHVFQLGALDLHGGFSTRNPAHRRFVTGPNRGRSHEATD</sequence>
<evidence type="ECO:0000313" key="3">
    <source>
        <dbReference type="Proteomes" id="UP000800035"/>
    </source>
</evidence>
<dbReference type="Proteomes" id="UP000800035">
    <property type="component" value="Unassembled WGS sequence"/>
</dbReference>
<gene>
    <name evidence="2" type="ORF">CC80DRAFT_279151</name>
</gene>
<feature type="region of interest" description="Disordered" evidence="1">
    <location>
        <begin position="137"/>
        <end position="158"/>
    </location>
</feature>
<keyword evidence="3" id="KW-1185">Reference proteome</keyword>
<reference evidence="2" key="1">
    <citation type="journal article" date="2020" name="Stud. Mycol.">
        <title>101 Dothideomycetes genomes: a test case for predicting lifestyles and emergence of pathogens.</title>
        <authorList>
            <person name="Haridas S."/>
            <person name="Albert R."/>
            <person name="Binder M."/>
            <person name="Bloem J."/>
            <person name="Labutti K."/>
            <person name="Salamov A."/>
            <person name="Andreopoulos B."/>
            <person name="Baker S."/>
            <person name="Barry K."/>
            <person name="Bills G."/>
            <person name="Bluhm B."/>
            <person name="Cannon C."/>
            <person name="Castanera R."/>
            <person name="Culley D."/>
            <person name="Daum C."/>
            <person name="Ezra D."/>
            <person name="Gonzalez J."/>
            <person name="Henrissat B."/>
            <person name="Kuo A."/>
            <person name="Liang C."/>
            <person name="Lipzen A."/>
            <person name="Lutzoni F."/>
            <person name="Magnuson J."/>
            <person name="Mondo S."/>
            <person name="Nolan M."/>
            <person name="Ohm R."/>
            <person name="Pangilinan J."/>
            <person name="Park H.-J."/>
            <person name="Ramirez L."/>
            <person name="Alfaro M."/>
            <person name="Sun H."/>
            <person name="Tritt A."/>
            <person name="Yoshinaga Y."/>
            <person name="Zwiers L.-H."/>
            <person name="Turgeon B."/>
            <person name="Goodwin S."/>
            <person name="Spatafora J."/>
            <person name="Crous P."/>
            <person name="Grigoriev I."/>
        </authorList>
    </citation>
    <scope>NUCLEOTIDE SEQUENCE</scope>
    <source>
        <strain evidence="2">CBS 675.92</strain>
    </source>
</reference>
<evidence type="ECO:0000313" key="2">
    <source>
        <dbReference type="EMBL" id="KAF1949229.1"/>
    </source>
</evidence>
<proteinExistence type="predicted"/>
<protein>
    <submittedName>
        <fullName evidence="2">Uncharacterized protein</fullName>
    </submittedName>
</protein>
<dbReference type="EMBL" id="ML977040">
    <property type="protein sequence ID" value="KAF1949229.1"/>
    <property type="molecule type" value="Genomic_DNA"/>
</dbReference>
<organism evidence="2 3">
    <name type="scientific">Byssothecium circinans</name>
    <dbReference type="NCBI Taxonomy" id="147558"/>
    <lineage>
        <taxon>Eukaryota</taxon>
        <taxon>Fungi</taxon>
        <taxon>Dikarya</taxon>
        <taxon>Ascomycota</taxon>
        <taxon>Pezizomycotina</taxon>
        <taxon>Dothideomycetes</taxon>
        <taxon>Pleosporomycetidae</taxon>
        <taxon>Pleosporales</taxon>
        <taxon>Massarineae</taxon>
        <taxon>Massarinaceae</taxon>
        <taxon>Byssothecium</taxon>
    </lineage>
</organism>
<name>A0A6A5TBW0_9PLEO</name>
<evidence type="ECO:0000256" key="1">
    <source>
        <dbReference type="SAM" id="MobiDB-lite"/>
    </source>
</evidence>
<accession>A0A6A5TBW0</accession>
<dbReference type="AlphaFoldDB" id="A0A6A5TBW0"/>